<dbReference type="Proteomes" id="UP000000845">
    <property type="component" value="Chromosome"/>
</dbReference>
<dbReference type="RefSeq" id="WP_012862316.1">
    <property type="nucleotide sequence ID" value="NC_013517.1"/>
</dbReference>
<feature type="transmembrane region" description="Helical" evidence="1">
    <location>
        <begin position="56"/>
        <end position="86"/>
    </location>
</feature>
<keyword evidence="1" id="KW-0472">Membrane</keyword>
<dbReference type="STRING" id="526218.Sterm_2890"/>
<feature type="transmembrane region" description="Helical" evidence="1">
    <location>
        <begin position="106"/>
        <end position="129"/>
    </location>
</feature>
<dbReference type="HOGENOM" id="CLU_1926114_0_0_0"/>
<name>D1AND0_SEBTE</name>
<protein>
    <submittedName>
        <fullName evidence="2">Uncharacterized protein</fullName>
    </submittedName>
</protein>
<keyword evidence="1" id="KW-1133">Transmembrane helix</keyword>
<accession>D1AND0</accession>
<dbReference type="KEGG" id="str:Sterm_2890"/>
<evidence type="ECO:0000256" key="1">
    <source>
        <dbReference type="SAM" id="Phobius"/>
    </source>
</evidence>
<evidence type="ECO:0000313" key="2">
    <source>
        <dbReference type="EMBL" id="ACZ09734.1"/>
    </source>
</evidence>
<gene>
    <name evidence="2" type="ordered locus">Sterm_2890</name>
</gene>
<reference evidence="3" key="1">
    <citation type="submission" date="2009-09" db="EMBL/GenBank/DDBJ databases">
        <title>The complete chromosome of Sebaldella termitidis ATCC 33386.</title>
        <authorList>
            <consortium name="US DOE Joint Genome Institute (JGI-PGF)"/>
            <person name="Lucas S."/>
            <person name="Copeland A."/>
            <person name="Lapidus A."/>
            <person name="Glavina del Rio T."/>
            <person name="Dalin E."/>
            <person name="Tice H."/>
            <person name="Bruce D."/>
            <person name="Goodwin L."/>
            <person name="Pitluck S."/>
            <person name="Kyrpides N."/>
            <person name="Mavromatis K."/>
            <person name="Ivanova N."/>
            <person name="Mikhailova N."/>
            <person name="Sims D."/>
            <person name="Meincke L."/>
            <person name="Brettin T."/>
            <person name="Detter J.C."/>
            <person name="Han C."/>
            <person name="Larimer F."/>
            <person name="Land M."/>
            <person name="Hauser L."/>
            <person name="Markowitz V."/>
            <person name="Cheng J.F."/>
            <person name="Hugenholtz P."/>
            <person name="Woyke T."/>
            <person name="Wu D."/>
            <person name="Eisen J.A."/>
        </authorList>
    </citation>
    <scope>NUCLEOTIDE SEQUENCE [LARGE SCALE GENOMIC DNA]</scope>
    <source>
        <strain evidence="3">ATCC 33386 / NCTC 11300</strain>
    </source>
</reference>
<organism evidence="2 3">
    <name type="scientific">Sebaldella termitidis (strain ATCC 33386 / NCTC 11300)</name>
    <dbReference type="NCBI Taxonomy" id="526218"/>
    <lineage>
        <taxon>Bacteria</taxon>
        <taxon>Fusobacteriati</taxon>
        <taxon>Fusobacteriota</taxon>
        <taxon>Fusobacteriia</taxon>
        <taxon>Fusobacteriales</taxon>
        <taxon>Leptotrichiaceae</taxon>
        <taxon>Sebaldella</taxon>
    </lineage>
</organism>
<keyword evidence="1" id="KW-0812">Transmembrane</keyword>
<dbReference type="EMBL" id="CP001739">
    <property type="protein sequence ID" value="ACZ09734.1"/>
    <property type="molecule type" value="Genomic_DNA"/>
</dbReference>
<sequence>MKKKESAFTDVESIIKRNKLTIKKANKKKDKKQFNFKFPSFKVKDFFNNNFKRLNIALSIIILGHLYSTRLYGFGISMLALIWIYLPYASYTLEENVENDKRYYHNIFHMAFSGCVYAICLVTLASLFLGF</sequence>
<keyword evidence="3" id="KW-1185">Reference proteome</keyword>
<evidence type="ECO:0000313" key="3">
    <source>
        <dbReference type="Proteomes" id="UP000000845"/>
    </source>
</evidence>
<reference evidence="2 3" key="2">
    <citation type="journal article" date="2010" name="Stand. Genomic Sci.">
        <title>Complete genome sequence of Sebaldella termitidis type strain (NCTC 11300).</title>
        <authorList>
            <person name="Harmon-Smith M."/>
            <person name="Celia L."/>
            <person name="Chertkov O."/>
            <person name="Lapidus A."/>
            <person name="Copeland A."/>
            <person name="Glavina Del Rio T."/>
            <person name="Nolan M."/>
            <person name="Lucas S."/>
            <person name="Tice H."/>
            <person name="Cheng J.F."/>
            <person name="Han C."/>
            <person name="Detter J.C."/>
            <person name="Bruce D."/>
            <person name="Goodwin L."/>
            <person name="Pitluck S."/>
            <person name="Pati A."/>
            <person name="Liolios K."/>
            <person name="Ivanova N."/>
            <person name="Mavromatis K."/>
            <person name="Mikhailova N."/>
            <person name="Chen A."/>
            <person name="Palaniappan K."/>
            <person name="Land M."/>
            <person name="Hauser L."/>
            <person name="Chang Y.J."/>
            <person name="Jeffries C.D."/>
            <person name="Brettin T."/>
            <person name="Goker M."/>
            <person name="Beck B."/>
            <person name="Bristow J."/>
            <person name="Eisen J.A."/>
            <person name="Markowitz V."/>
            <person name="Hugenholtz P."/>
            <person name="Kyrpides N.C."/>
            <person name="Klenk H.P."/>
            <person name="Chen F."/>
        </authorList>
    </citation>
    <scope>NUCLEOTIDE SEQUENCE [LARGE SCALE GENOMIC DNA]</scope>
    <source>
        <strain evidence="3">ATCC 33386 / NCTC 11300</strain>
    </source>
</reference>
<proteinExistence type="predicted"/>
<dbReference type="AlphaFoldDB" id="D1AND0"/>